<keyword evidence="2" id="KW-0472">Membrane</keyword>
<dbReference type="Proteomes" id="UP000219565">
    <property type="component" value="Unassembled WGS sequence"/>
</dbReference>
<feature type="transmembrane region" description="Helical" evidence="2">
    <location>
        <begin position="55"/>
        <end position="74"/>
    </location>
</feature>
<keyword evidence="2" id="KW-0812">Transmembrane</keyword>
<evidence type="ECO:0000256" key="1">
    <source>
        <dbReference type="SAM" id="MobiDB-lite"/>
    </source>
</evidence>
<evidence type="ECO:0000256" key="2">
    <source>
        <dbReference type="SAM" id="Phobius"/>
    </source>
</evidence>
<protein>
    <submittedName>
        <fullName evidence="3">Uncharacterized protein</fullName>
    </submittedName>
</protein>
<reference evidence="3 4" key="1">
    <citation type="submission" date="2017-09" db="EMBL/GenBank/DDBJ databases">
        <authorList>
            <person name="Ehlers B."/>
            <person name="Leendertz F.H."/>
        </authorList>
    </citation>
    <scope>NUCLEOTIDE SEQUENCE [LARGE SCALE GENOMIC DNA]</scope>
    <source>
        <strain evidence="3 4">DSM 45537</strain>
    </source>
</reference>
<keyword evidence="4" id="KW-1185">Reference proteome</keyword>
<organism evidence="3 4">
    <name type="scientific">Nocardia amikacinitolerans</name>
    <dbReference type="NCBI Taxonomy" id="756689"/>
    <lineage>
        <taxon>Bacteria</taxon>
        <taxon>Bacillati</taxon>
        <taxon>Actinomycetota</taxon>
        <taxon>Actinomycetes</taxon>
        <taxon>Mycobacteriales</taxon>
        <taxon>Nocardiaceae</taxon>
        <taxon>Nocardia</taxon>
    </lineage>
</organism>
<gene>
    <name evidence="3" type="ORF">SAMN04244553_1998</name>
</gene>
<proteinExistence type="predicted"/>
<evidence type="ECO:0000313" key="4">
    <source>
        <dbReference type="Proteomes" id="UP000219565"/>
    </source>
</evidence>
<evidence type="ECO:0000313" key="3">
    <source>
        <dbReference type="EMBL" id="SNY80430.1"/>
    </source>
</evidence>
<dbReference type="OrthoDB" id="4571461at2"/>
<dbReference type="AlphaFoldDB" id="A0A285L655"/>
<accession>A0A285L655</accession>
<keyword evidence="2" id="KW-1133">Transmembrane helix</keyword>
<name>A0A285L655_9NOCA</name>
<dbReference type="EMBL" id="OBEG01000002">
    <property type="protein sequence ID" value="SNY80430.1"/>
    <property type="molecule type" value="Genomic_DNA"/>
</dbReference>
<feature type="region of interest" description="Disordered" evidence="1">
    <location>
        <begin position="1"/>
        <end position="34"/>
    </location>
</feature>
<dbReference type="RefSeq" id="WP_143861391.1">
    <property type="nucleotide sequence ID" value="NZ_JAMTCV010000001.1"/>
</dbReference>
<feature type="compositionally biased region" description="Pro residues" evidence="1">
    <location>
        <begin position="1"/>
        <end position="10"/>
    </location>
</feature>
<sequence>MAPGDGPPEGGPETSGGSPPPDTPALAPHGPMDDAVESVWLGRRRTPVHLGRPRLSTLLMLAAFVAVLVLYIALRPGG</sequence>
<dbReference type="STRING" id="1379680.GCA_001612615_06305"/>